<dbReference type="Proteomes" id="UP000075880">
    <property type="component" value="Unassembled WGS sequence"/>
</dbReference>
<dbReference type="GO" id="GO:0007019">
    <property type="term" value="P:microtubule depolymerization"/>
    <property type="evidence" value="ECO:0007669"/>
    <property type="project" value="TreeGrafter"/>
</dbReference>
<name>A0AAG5DCQ4_ANOAO</name>
<dbReference type="GO" id="GO:0043005">
    <property type="term" value="C:neuron projection"/>
    <property type="evidence" value="ECO:0007669"/>
    <property type="project" value="TreeGrafter"/>
</dbReference>
<dbReference type="PANTHER" id="PTHR10104">
    <property type="entry name" value="STATHMIN"/>
    <property type="match status" value="1"/>
</dbReference>
<dbReference type="GO" id="GO:0015631">
    <property type="term" value="F:tubulin binding"/>
    <property type="evidence" value="ECO:0007669"/>
    <property type="project" value="TreeGrafter"/>
</dbReference>
<dbReference type="Gene3D" id="6.10.280.30">
    <property type="match status" value="2"/>
</dbReference>
<evidence type="ECO:0000313" key="2">
    <source>
        <dbReference type="EnsemblMetazoa" id="ENSAATROPP008458"/>
    </source>
</evidence>
<dbReference type="PROSITE" id="PS51663">
    <property type="entry name" value="STATHMIN_3"/>
    <property type="match status" value="1"/>
</dbReference>
<dbReference type="InterPro" id="IPR036002">
    <property type="entry name" value="Stathmin_sf"/>
</dbReference>
<dbReference type="GO" id="GO:0005737">
    <property type="term" value="C:cytoplasm"/>
    <property type="evidence" value="ECO:0007669"/>
    <property type="project" value="TreeGrafter"/>
</dbReference>
<dbReference type="InterPro" id="IPR000956">
    <property type="entry name" value="Stathmin_fam"/>
</dbReference>
<accession>A0AAG5DCQ4</accession>
<dbReference type="SUPFAM" id="SSF101494">
    <property type="entry name" value="Stathmin"/>
    <property type="match status" value="1"/>
</dbReference>
<protein>
    <recommendedName>
        <fullName evidence="4">Stathmin</fullName>
    </recommendedName>
</protein>
<reference evidence="2" key="1">
    <citation type="submission" date="2024-04" db="UniProtKB">
        <authorList>
            <consortium name="EnsemblMetazoa"/>
        </authorList>
    </citation>
    <scope>IDENTIFICATION</scope>
    <source>
        <strain evidence="2">EBRO</strain>
    </source>
</reference>
<proteinExistence type="predicted"/>
<evidence type="ECO:0000313" key="3">
    <source>
        <dbReference type="Proteomes" id="UP000075880"/>
    </source>
</evidence>
<evidence type="ECO:0000256" key="1">
    <source>
        <dbReference type="SAM" id="Coils"/>
    </source>
</evidence>
<evidence type="ECO:0008006" key="4">
    <source>
        <dbReference type="Google" id="ProtNLM"/>
    </source>
</evidence>
<dbReference type="PANTHER" id="PTHR10104:SF1">
    <property type="entry name" value="STATHMIN, ISOFORM D"/>
    <property type="match status" value="1"/>
</dbReference>
<dbReference type="AlphaFoldDB" id="A0AAG5DCQ4"/>
<keyword evidence="1" id="KW-0175">Coiled coil</keyword>
<keyword evidence="3" id="KW-1185">Reference proteome</keyword>
<feature type="coiled-coil region" evidence="1">
    <location>
        <begin position="95"/>
        <end position="239"/>
    </location>
</feature>
<dbReference type="GO" id="GO:0031175">
    <property type="term" value="P:neuron projection development"/>
    <property type="evidence" value="ECO:0007669"/>
    <property type="project" value="TreeGrafter"/>
</dbReference>
<organism evidence="2 3">
    <name type="scientific">Anopheles atroparvus</name>
    <name type="common">European mosquito</name>
    <dbReference type="NCBI Taxonomy" id="41427"/>
    <lineage>
        <taxon>Eukaryota</taxon>
        <taxon>Metazoa</taxon>
        <taxon>Ecdysozoa</taxon>
        <taxon>Arthropoda</taxon>
        <taxon>Hexapoda</taxon>
        <taxon>Insecta</taxon>
        <taxon>Pterygota</taxon>
        <taxon>Neoptera</taxon>
        <taxon>Endopterygota</taxon>
        <taxon>Diptera</taxon>
        <taxon>Nematocera</taxon>
        <taxon>Culicoidea</taxon>
        <taxon>Culicidae</taxon>
        <taxon>Anophelinae</taxon>
        <taxon>Anopheles</taxon>
    </lineage>
</organism>
<sequence length="247" mass="28330">MLIGLVRDSVMQCFCHTCRAPVLPAVNRRSAPTKKPTKTRTKQPKSSKKVKFITTEIRCQEKSKGGLCYEVILAEPAVNVALPKIPPAPGKNVSVEEIEEKLKAAEERRQSLEAQKMALWSAKMAKIEEASRKKDELDKEFKTHAKEVLHTKMEQYEEKREQQITEIKEKLKMHAADIEKTRQSLEQQKVEELQKHLEEKLRNAATLRDDNIKKILDRLKEHERRAELVRQNKAALTQKSDVTASSG</sequence>
<dbReference type="EnsemblMetazoa" id="ENSAATROPT009348">
    <property type="protein sequence ID" value="ENSAATROPP008458"/>
    <property type="gene ID" value="ENSAATROPG007607"/>
</dbReference>
<dbReference type="GO" id="GO:0031110">
    <property type="term" value="P:regulation of microtubule polymerization or depolymerization"/>
    <property type="evidence" value="ECO:0007669"/>
    <property type="project" value="InterPro"/>
</dbReference>
<dbReference type="PRINTS" id="PR00345">
    <property type="entry name" value="STATHMIN"/>
</dbReference>
<dbReference type="Pfam" id="PF00836">
    <property type="entry name" value="Stathmin"/>
    <property type="match status" value="1"/>
</dbReference>